<dbReference type="Gene3D" id="1.25.40.180">
    <property type="match status" value="1"/>
</dbReference>
<dbReference type="EMBL" id="BPLQ01000461">
    <property type="protein sequence ID" value="GIX71579.1"/>
    <property type="molecule type" value="Genomic_DNA"/>
</dbReference>
<dbReference type="SUPFAM" id="SSF48371">
    <property type="entry name" value="ARM repeat"/>
    <property type="match status" value="1"/>
</dbReference>
<dbReference type="Pfam" id="PF02854">
    <property type="entry name" value="MIF4G"/>
    <property type="match status" value="1"/>
</dbReference>
<evidence type="ECO:0000259" key="1">
    <source>
        <dbReference type="SMART" id="SM00543"/>
    </source>
</evidence>
<dbReference type="PANTHER" id="PTHR23253:SF78">
    <property type="entry name" value="EUKARYOTIC TRANSLATION INITIATION FACTOR 4G1, ISOFORM B-RELATED"/>
    <property type="match status" value="1"/>
</dbReference>
<dbReference type="PANTHER" id="PTHR23253">
    <property type="entry name" value="EUKARYOTIC TRANSLATION INITIATION FACTOR 4 GAMMA"/>
    <property type="match status" value="1"/>
</dbReference>
<dbReference type="GO" id="GO:0003743">
    <property type="term" value="F:translation initiation factor activity"/>
    <property type="evidence" value="ECO:0007669"/>
    <property type="project" value="UniProtKB-KW"/>
</dbReference>
<dbReference type="GO" id="GO:0003729">
    <property type="term" value="F:mRNA binding"/>
    <property type="evidence" value="ECO:0007669"/>
    <property type="project" value="TreeGrafter"/>
</dbReference>
<gene>
    <name evidence="2" type="primary">Eif4g3</name>
    <name evidence="2" type="ORF">CDAR_601821</name>
</gene>
<comment type="caution">
    <text evidence="2">The sequence shown here is derived from an EMBL/GenBank/DDBJ whole genome shotgun (WGS) entry which is preliminary data.</text>
</comment>
<accession>A0AAV4MLB7</accession>
<keyword evidence="2" id="KW-0648">Protein biosynthesis</keyword>
<organism evidence="2 3">
    <name type="scientific">Caerostris darwini</name>
    <dbReference type="NCBI Taxonomy" id="1538125"/>
    <lineage>
        <taxon>Eukaryota</taxon>
        <taxon>Metazoa</taxon>
        <taxon>Ecdysozoa</taxon>
        <taxon>Arthropoda</taxon>
        <taxon>Chelicerata</taxon>
        <taxon>Arachnida</taxon>
        <taxon>Araneae</taxon>
        <taxon>Araneomorphae</taxon>
        <taxon>Entelegynae</taxon>
        <taxon>Araneoidea</taxon>
        <taxon>Araneidae</taxon>
        <taxon>Caerostris</taxon>
    </lineage>
</organism>
<dbReference type="Proteomes" id="UP001054837">
    <property type="component" value="Unassembled WGS sequence"/>
</dbReference>
<reference evidence="2 3" key="1">
    <citation type="submission" date="2021-06" db="EMBL/GenBank/DDBJ databases">
        <title>Caerostris darwini draft genome.</title>
        <authorList>
            <person name="Kono N."/>
            <person name="Arakawa K."/>
        </authorList>
    </citation>
    <scope>NUCLEOTIDE SEQUENCE [LARGE SCALE GENOMIC DNA]</scope>
</reference>
<dbReference type="AlphaFoldDB" id="A0AAV4MLB7"/>
<name>A0AAV4MLB7_9ARAC</name>
<evidence type="ECO:0000313" key="3">
    <source>
        <dbReference type="Proteomes" id="UP001054837"/>
    </source>
</evidence>
<dbReference type="GO" id="GO:0016281">
    <property type="term" value="C:eukaryotic translation initiation factor 4F complex"/>
    <property type="evidence" value="ECO:0007669"/>
    <property type="project" value="TreeGrafter"/>
</dbReference>
<feature type="domain" description="MIF4G" evidence="1">
    <location>
        <begin position="2"/>
        <end position="237"/>
    </location>
</feature>
<proteinExistence type="predicted"/>
<keyword evidence="3" id="KW-1185">Reference proteome</keyword>
<dbReference type="SMART" id="SM00543">
    <property type="entry name" value="MIF4G"/>
    <property type="match status" value="1"/>
</dbReference>
<sequence>MHKDICSIINELSPENFEAVLSEFTSLPIRTEHALNVVVDVIYEKAVTDPSSTVFCAIISSRLARVKVSTADQRDTNFRQVMLSKCQKEFEWDESEILNEKLKAIETAEPDEKERLKFEYHSSKEEIQDKKLGNLRLIGELFKLNFLIECIVHECIKRHIFKESEESMESVCLLLRVVGEKLDCNPDSKYSRQIQKLSSKALMEKYFKRIQLIVDKPQTCPKVKYMLQGLIDLRKNNWKNVVNEHKNVQIVHELQESNELHIEII</sequence>
<keyword evidence="2" id="KW-0396">Initiation factor</keyword>
<evidence type="ECO:0000313" key="2">
    <source>
        <dbReference type="EMBL" id="GIX71579.1"/>
    </source>
</evidence>
<dbReference type="InterPro" id="IPR003890">
    <property type="entry name" value="MIF4G-like_typ-3"/>
</dbReference>
<protein>
    <submittedName>
        <fullName evidence="2">Eukaryotic translation initiation factor 4 gamma 3</fullName>
    </submittedName>
</protein>
<dbReference type="InterPro" id="IPR016024">
    <property type="entry name" value="ARM-type_fold"/>
</dbReference>